<evidence type="ECO:0000313" key="1">
    <source>
        <dbReference type="EMBL" id="OQP64528.1"/>
    </source>
</evidence>
<organism evidence="1 2">
    <name type="scientific">Niastella populi</name>
    <dbReference type="NCBI Taxonomy" id="550983"/>
    <lineage>
        <taxon>Bacteria</taxon>
        <taxon>Pseudomonadati</taxon>
        <taxon>Bacteroidota</taxon>
        <taxon>Chitinophagia</taxon>
        <taxon>Chitinophagales</taxon>
        <taxon>Chitinophagaceae</taxon>
        <taxon>Niastella</taxon>
    </lineage>
</organism>
<keyword evidence="2" id="KW-1185">Reference proteome</keyword>
<accession>A0A1V9G1Z9</accession>
<name>A0A1V9G1Z9_9BACT</name>
<dbReference type="AlphaFoldDB" id="A0A1V9G1Z9"/>
<evidence type="ECO:0000313" key="2">
    <source>
        <dbReference type="Proteomes" id="UP000192276"/>
    </source>
</evidence>
<dbReference type="EMBL" id="LWBP01000089">
    <property type="protein sequence ID" value="OQP64528.1"/>
    <property type="molecule type" value="Genomic_DNA"/>
</dbReference>
<dbReference type="Proteomes" id="UP000192276">
    <property type="component" value="Unassembled WGS sequence"/>
</dbReference>
<dbReference type="STRING" id="550983.A4R26_15865"/>
<sequence length="89" mass="10493">MPKGNYLLKIFAVSLRKSLASNGTLFIFRYLDLLPHATYWRFFIHVWHDHEVIMITTGVFAVYLSQAQPGKSDFHKIKKRSLEKLRQID</sequence>
<comment type="caution">
    <text evidence="1">The sequence shown here is derived from an EMBL/GenBank/DDBJ whole genome shotgun (WGS) entry which is preliminary data.</text>
</comment>
<gene>
    <name evidence="1" type="ORF">A4R26_15865</name>
</gene>
<reference evidence="2" key="1">
    <citation type="submission" date="2016-04" db="EMBL/GenBank/DDBJ databases">
        <authorList>
            <person name="Chen L."/>
            <person name="Zhuang W."/>
            <person name="Wang G."/>
        </authorList>
    </citation>
    <scope>NUCLEOTIDE SEQUENCE [LARGE SCALE GENOMIC DNA]</scope>
    <source>
        <strain evidence="2">208</strain>
    </source>
</reference>
<proteinExistence type="predicted"/>
<protein>
    <submittedName>
        <fullName evidence="1">Uncharacterized protein</fullName>
    </submittedName>
</protein>